<reference evidence="1" key="1">
    <citation type="submission" date="2018-02" db="EMBL/GenBank/DDBJ databases">
        <title>Rhizophora mucronata_Transcriptome.</title>
        <authorList>
            <person name="Meera S.P."/>
            <person name="Sreeshan A."/>
            <person name="Augustine A."/>
        </authorList>
    </citation>
    <scope>NUCLEOTIDE SEQUENCE</scope>
    <source>
        <tissue evidence="1">Leaf</tissue>
    </source>
</reference>
<evidence type="ECO:0000313" key="1">
    <source>
        <dbReference type="EMBL" id="MBX40273.1"/>
    </source>
</evidence>
<organism evidence="1">
    <name type="scientific">Rhizophora mucronata</name>
    <name type="common">Asiatic mangrove</name>
    <dbReference type="NCBI Taxonomy" id="61149"/>
    <lineage>
        <taxon>Eukaryota</taxon>
        <taxon>Viridiplantae</taxon>
        <taxon>Streptophyta</taxon>
        <taxon>Embryophyta</taxon>
        <taxon>Tracheophyta</taxon>
        <taxon>Spermatophyta</taxon>
        <taxon>Magnoliopsida</taxon>
        <taxon>eudicotyledons</taxon>
        <taxon>Gunneridae</taxon>
        <taxon>Pentapetalae</taxon>
        <taxon>rosids</taxon>
        <taxon>fabids</taxon>
        <taxon>Malpighiales</taxon>
        <taxon>Rhizophoraceae</taxon>
        <taxon>Rhizophora</taxon>
    </lineage>
</organism>
<accession>A0A2P2NCR3</accession>
<dbReference type="EMBL" id="GGEC01059789">
    <property type="protein sequence ID" value="MBX40273.1"/>
    <property type="molecule type" value="Transcribed_RNA"/>
</dbReference>
<dbReference type="AlphaFoldDB" id="A0A2P2NCR3"/>
<proteinExistence type="predicted"/>
<protein>
    <submittedName>
        <fullName evidence="1">Uncharacterized protein</fullName>
    </submittedName>
</protein>
<sequence>MAIPLIERRDKKKKQLKNIKKNQLGHEPIWNLKFWHAT</sequence>
<name>A0A2P2NCR3_RHIMU</name>